<reference evidence="1" key="2">
    <citation type="journal article" date="2023" name="Microorganisms">
        <title>Isolation and Genomic Characteristics of Cat-Borne Campylobacter felis sp. nov. and Sheep-Borne Campylobacter ovis sp. nov.</title>
        <authorList>
            <person name="Wang H."/>
            <person name="Li Y."/>
            <person name="Gu Y."/>
            <person name="Zhou G."/>
            <person name="Chen X."/>
            <person name="Zhang X."/>
            <person name="Shao Z."/>
            <person name="Zhang J."/>
            <person name="Zhang M."/>
        </authorList>
    </citation>
    <scope>NUCLEOTIDE SEQUENCE</scope>
    <source>
        <strain evidence="1">PS10</strain>
    </source>
</reference>
<keyword evidence="2" id="KW-1185">Reference proteome</keyword>
<gene>
    <name evidence="1" type="ORF">NYG85_09095</name>
</gene>
<protein>
    <submittedName>
        <fullName evidence="1">Type II toxin-antitoxin system PemK/MazF family toxin</fullName>
    </submittedName>
</protein>
<dbReference type="RefSeq" id="WP_284938186.1">
    <property type="nucleotide sequence ID" value="NZ_JANURM010000014.1"/>
</dbReference>
<evidence type="ECO:0000313" key="2">
    <source>
        <dbReference type="Proteomes" id="UP001173801"/>
    </source>
</evidence>
<organism evidence="1 2">
    <name type="scientific">Campylobacter gastrosuis</name>
    <dbReference type="NCBI Taxonomy" id="2974576"/>
    <lineage>
        <taxon>Bacteria</taxon>
        <taxon>Pseudomonadati</taxon>
        <taxon>Campylobacterota</taxon>
        <taxon>Epsilonproteobacteria</taxon>
        <taxon>Campylobacterales</taxon>
        <taxon>Campylobacteraceae</taxon>
        <taxon>Campylobacter</taxon>
    </lineage>
</organism>
<comment type="caution">
    <text evidence="1">The sequence shown here is derived from an EMBL/GenBank/DDBJ whole genome shotgun (WGS) entry which is preliminary data.</text>
</comment>
<proteinExistence type="predicted"/>
<dbReference type="Pfam" id="PF02452">
    <property type="entry name" value="PemK_toxin"/>
    <property type="match status" value="1"/>
</dbReference>
<name>A0ABT7HRH1_9BACT</name>
<dbReference type="Proteomes" id="UP001173801">
    <property type="component" value="Unassembled WGS sequence"/>
</dbReference>
<sequence length="102" mass="11600">MKRYEIYFVALDPTIGAKIQKTRPCVIISPPELDYLQTRLIAPITSKGFEAPYRIKIKLLDKDGLILCDQIRCVSTSRLVSKITELDAKSIKALKSVLKKMF</sequence>
<dbReference type="PANTHER" id="PTHR33988:SF2">
    <property type="entry name" value="ENDORIBONUCLEASE MAZF"/>
    <property type="match status" value="1"/>
</dbReference>
<dbReference type="PANTHER" id="PTHR33988">
    <property type="entry name" value="ENDORIBONUCLEASE MAZF-RELATED"/>
    <property type="match status" value="1"/>
</dbReference>
<dbReference type="Gene3D" id="2.30.30.110">
    <property type="match status" value="1"/>
</dbReference>
<dbReference type="EMBL" id="JANURM010000014">
    <property type="protein sequence ID" value="MDL0089512.1"/>
    <property type="molecule type" value="Genomic_DNA"/>
</dbReference>
<dbReference type="InterPro" id="IPR003477">
    <property type="entry name" value="PemK-like"/>
</dbReference>
<reference evidence="1" key="1">
    <citation type="submission" date="2022-08" db="EMBL/GenBank/DDBJ databases">
        <authorList>
            <person name="Wang H."/>
        </authorList>
    </citation>
    <scope>NUCLEOTIDE SEQUENCE</scope>
    <source>
        <strain evidence="1">PS10</strain>
    </source>
</reference>
<dbReference type="InterPro" id="IPR011067">
    <property type="entry name" value="Plasmid_toxin/cell-grow_inhib"/>
</dbReference>
<accession>A0ABT7HRH1</accession>
<dbReference type="SUPFAM" id="SSF50118">
    <property type="entry name" value="Cell growth inhibitor/plasmid maintenance toxic component"/>
    <property type="match status" value="1"/>
</dbReference>
<evidence type="ECO:0000313" key="1">
    <source>
        <dbReference type="EMBL" id="MDL0089512.1"/>
    </source>
</evidence>